<protein>
    <submittedName>
        <fullName evidence="1">Uncharacterized protein</fullName>
    </submittedName>
</protein>
<evidence type="ECO:0000313" key="1">
    <source>
        <dbReference type="EMBL" id="KKL93359.1"/>
    </source>
</evidence>
<reference evidence="1" key="1">
    <citation type="journal article" date="2015" name="Nature">
        <title>Complex archaea that bridge the gap between prokaryotes and eukaryotes.</title>
        <authorList>
            <person name="Spang A."/>
            <person name="Saw J.H."/>
            <person name="Jorgensen S.L."/>
            <person name="Zaremba-Niedzwiedzka K."/>
            <person name="Martijn J."/>
            <person name="Lind A.E."/>
            <person name="van Eijk R."/>
            <person name="Schleper C."/>
            <person name="Guy L."/>
            <person name="Ettema T.J."/>
        </authorList>
    </citation>
    <scope>NUCLEOTIDE SEQUENCE</scope>
</reference>
<organism evidence="1">
    <name type="scientific">marine sediment metagenome</name>
    <dbReference type="NCBI Taxonomy" id="412755"/>
    <lineage>
        <taxon>unclassified sequences</taxon>
        <taxon>metagenomes</taxon>
        <taxon>ecological metagenomes</taxon>
    </lineage>
</organism>
<proteinExistence type="predicted"/>
<gene>
    <name evidence="1" type="ORF">LCGC14_1875450</name>
</gene>
<dbReference type="EMBL" id="LAZR01019209">
    <property type="protein sequence ID" value="KKL93359.1"/>
    <property type="molecule type" value="Genomic_DNA"/>
</dbReference>
<name>A0A0F9G3R7_9ZZZZ</name>
<sequence>MEIEKVEEAIYEARRFIDKANLALQRVGDSKYFYYGKETAACRRASMDLTRSLAELRK</sequence>
<accession>A0A0F9G3R7</accession>
<comment type="caution">
    <text evidence="1">The sequence shown here is derived from an EMBL/GenBank/DDBJ whole genome shotgun (WGS) entry which is preliminary data.</text>
</comment>
<dbReference type="AlphaFoldDB" id="A0A0F9G3R7"/>